<dbReference type="SUPFAM" id="SSF52743">
    <property type="entry name" value="Subtilisin-like"/>
    <property type="match status" value="1"/>
</dbReference>
<evidence type="ECO:0000313" key="8">
    <source>
        <dbReference type="EMBL" id="GAA5144837.1"/>
    </source>
</evidence>
<reference evidence="9" key="1">
    <citation type="journal article" date="2019" name="Int. J. Syst. Evol. Microbiol.">
        <title>The Global Catalogue of Microorganisms (GCM) 10K type strain sequencing project: providing services to taxonomists for standard genome sequencing and annotation.</title>
        <authorList>
            <consortium name="The Broad Institute Genomics Platform"/>
            <consortium name="The Broad Institute Genome Sequencing Center for Infectious Disease"/>
            <person name="Wu L."/>
            <person name="Ma J."/>
        </authorList>
    </citation>
    <scope>NUCLEOTIDE SEQUENCE [LARGE SCALE GENOMIC DNA]</scope>
    <source>
        <strain evidence="9">JCM 18053</strain>
    </source>
</reference>
<dbReference type="InterPro" id="IPR050131">
    <property type="entry name" value="Peptidase_S8_subtilisin-like"/>
</dbReference>
<keyword evidence="2 5" id="KW-0645">Protease</keyword>
<dbReference type="PANTHER" id="PTHR43806:SF11">
    <property type="entry name" value="CEREVISIN-RELATED"/>
    <property type="match status" value="1"/>
</dbReference>
<dbReference type="Gene3D" id="3.40.50.200">
    <property type="entry name" value="Peptidase S8/S53 domain"/>
    <property type="match status" value="1"/>
</dbReference>
<dbReference type="PANTHER" id="PTHR43806">
    <property type="entry name" value="PEPTIDASE S8"/>
    <property type="match status" value="1"/>
</dbReference>
<keyword evidence="6" id="KW-0812">Transmembrane</keyword>
<evidence type="ECO:0000256" key="2">
    <source>
        <dbReference type="ARBA" id="ARBA00022670"/>
    </source>
</evidence>
<dbReference type="PROSITE" id="PS51892">
    <property type="entry name" value="SUBTILASE"/>
    <property type="match status" value="1"/>
</dbReference>
<evidence type="ECO:0000256" key="4">
    <source>
        <dbReference type="ARBA" id="ARBA00022825"/>
    </source>
</evidence>
<dbReference type="InterPro" id="IPR000209">
    <property type="entry name" value="Peptidase_S8/S53_dom"/>
</dbReference>
<feature type="active site" description="Charge relay system" evidence="5">
    <location>
        <position position="407"/>
    </location>
</feature>
<proteinExistence type="inferred from homology"/>
<dbReference type="Pfam" id="PF00082">
    <property type="entry name" value="Peptidase_S8"/>
    <property type="match status" value="1"/>
</dbReference>
<protein>
    <recommendedName>
        <fullName evidence="7">Peptidase S8/S53 domain-containing protein</fullName>
    </recommendedName>
</protein>
<organism evidence="8 9">
    <name type="scientific">Prosthecobacter algae</name>
    <dbReference type="NCBI Taxonomy" id="1144682"/>
    <lineage>
        <taxon>Bacteria</taxon>
        <taxon>Pseudomonadati</taxon>
        <taxon>Verrucomicrobiota</taxon>
        <taxon>Verrucomicrobiia</taxon>
        <taxon>Verrucomicrobiales</taxon>
        <taxon>Verrucomicrobiaceae</taxon>
        <taxon>Prosthecobacter</taxon>
    </lineage>
</organism>
<keyword evidence="3 5" id="KW-0378">Hydrolase</keyword>
<gene>
    <name evidence="8" type="ORF">GCM10023213_35640</name>
</gene>
<name>A0ABP9PIG2_9BACT</name>
<dbReference type="InterPro" id="IPR023827">
    <property type="entry name" value="Peptidase_S8_Asp-AS"/>
</dbReference>
<dbReference type="InterPro" id="IPR036852">
    <property type="entry name" value="Peptidase_S8/S53_dom_sf"/>
</dbReference>
<comment type="similarity">
    <text evidence="1 5">Belongs to the peptidase S8 family.</text>
</comment>
<keyword evidence="4 5" id="KW-0720">Serine protease</keyword>
<dbReference type="Proteomes" id="UP001499852">
    <property type="component" value="Unassembled WGS sequence"/>
</dbReference>
<dbReference type="RefSeq" id="WP_345737747.1">
    <property type="nucleotide sequence ID" value="NZ_BAABIA010000007.1"/>
</dbReference>
<evidence type="ECO:0000256" key="6">
    <source>
        <dbReference type="SAM" id="Phobius"/>
    </source>
</evidence>
<sequence length="458" mass="47375">MISAEDETKIEFRGLILHLMNNWLKSILILSILACVLSFGTLGWLAVKTTNVADGSAAKPLPAWESTLSAKKPGQINLEASLDQATALALRTVDELAARLRQLSATPGVKAGELVLTFKSEEALKAFRDQAASLGFKVLHDDPRLLTSRVKYSDADAMARALRQNADDLDNIGLNYLAWVPGLPDTSQVDAANAGGDVPFGNSGLDAIGATGDRKNWGTGTKVAVLDTGVTDHPSLEDSRVTHIDLVKDGLAPNGHGTAMASLIAGDASQDGGVAPASEILDIRVADTRGESNTALVAEGIMQAVDQGAKLINISLGTTGDSDVLRRAVEYALEKGVIVVAAAGNEQQTSLAYPAGYEGVISVAAVDANGNQAYFSNSGENLTLAAPGVGIVSAYSDNRMVVSSGTSQATAITSGVISTLLGWGYPARGMAQTLTTGAQSTGAPKNQVGAGIVQLVRP</sequence>
<keyword evidence="9" id="KW-1185">Reference proteome</keyword>
<comment type="caution">
    <text evidence="8">The sequence shown here is derived from an EMBL/GenBank/DDBJ whole genome shotgun (WGS) entry which is preliminary data.</text>
</comment>
<keyword evidence="6" id="KW-0472">Membrane</keyword>
<feature type="active site" description="Charge relay system" evidence="5">
    <location>
        <position position="256"/>
    </location>
</feature>
<keyword evidence="6" id="KW-1133">Transmembrane helix</keyword>
<evidence type="ECO:0000313" key="9">
    <source>
        <dbReference type="Proteomes" id="UP001499852"/>
    </source>
</evidence>
<dbReference type="PROSITE" id="PS00136">
    <property type="entry name" value="SUBTILASE_ASP"/>
    <property type="match status" value="1"/>
</dbReference>
<dbReference type="EMBL" id="BAABIA010000007">
    <property type="protein sequence ID" value="GAA5144837.1"/>
    <property type="molecule type" value="Genomic_DNA"/>
</dbReference>
<evidence type="ECO:0000256" key="3">
    <source>
        <dbReference type="ARBA" id="ARBA00022801"/>
    </source>
</evidence>
<feature type="domain" description="Peptidase S8/S53" evidence="7">
    <location>
        <begin position="218"/>
        <end position="451"/>
    </location>
</feature>
<dbReference type="InterPro" id="IPR015500">
    <property type="entry name" value="Peptidase_S8_subtilisin-rel"/>
</dbReference>
<feature type="active site" description="Charge relay system" evidence="5">
    <location>
        <position position="227"/>
    </location>
</feature>
<evidence type="ECO:0000259" key="7">
    <source>
        <dbReference type="Pfam" id="PF00082"/>
    </source>
</evidence>
<dbReference type="PRINTS" id="PR00723">
    <property type="entry name" value="SUBTILISIN"/>
</dbReference>
<feature type="transmembrane region" description="Helical" evidence="6">
    <location>
        <begin position="27"/>
        <end position="47"/>
    </location>
</feature>
<evidence type="ECO:0000256" key="1">
    <source>
        <dbReference type="ARBA" id="ARBA00011073"/>
    </source>
</evidence>
<accession>A0ABP9PIG2</accession>
<evidence type="ECO:0000256" key="5">
    <source>
        <dbReference type="PROSITE-ProRule" id="PRU01240"/>
    </source>
</evidence>